<proteinExistence type="predicted"/>
<dbReference type="OrthoDB" id="10521250at2759"/>
<gene>
    <name evidence="1" type="ORF">NLJ89_g10095</name>
</gene>
<evidence type="ECO:0000313" key="1">
    <source>
        <dbReference type="EMBL" id="KAJ3499485.1"/>
    </source>
</evidence>
<dbReference type="AlphaFoldDB" id="A0A9W8JUS4"/>
<dbReference type="Proteomes" id="UP001148786">
    <property type="component" value="Unassembled WGS sequence"/>
</dbReference>
<accession>A0A9W8JUS4</accession>
<name>A0A9W8JUS4_9AGAR</name>
<organism evidence="1 2">
    <name type="scientific">Agrocybe chaxingu</name>
    <dbReference type="NCBI Taxonomy" id="84603"/>
    <lineage>
        <taxon>Eukaryota</taxon>
        <taxon>Fungi</taxon>
        <taxon>Dikarya</taxon>
        <taxon>Basidiomycota</taxon>
        <taxon>Agaricomycotina</taxon>
        <taxon>Agaricomycetes</taxon>
        <taxon>Agaricomycetidae</taxon>
        <taxon>Agaricales</taxon>
        <taxon>Agaricineae</taxon>
        <taxon>Strophariaceae</taxon>
        <taxon>Agrocybe</taxon>
    </lineage>
</organism>
<comment type="caution">
    <text evidence="1">The sequence shown here is derived from an EMBL/GenBank/DDBJ whole genome shotgun (WGS) entry which is preliminary data.</text>
</comment>
<dbReference type="EMBL" id="JANKHO010001739">
    <property type="protein sequence ID" value="KAJ3499485.1"/>
    <property type="molecule type" value="Genomic_DNA"/>
</dbReference>
<sequence length="151" mass="16390">MQSATQASSSSRSNAAIVTTVDPGAGAHSRGHLYFVRVAVARSLLPVYWAPCLTMTCLALAQTTGEIQELYELEAKQGEEIKDLSEQLFAAAWQASMSTPRDIQHRCLGQMTDVLGEGVGQLVHLDGKYLRKNGKLPERSPSWDFGDLVPG</sequence>
<protein>
    <submittedName>
        <fullName evidence="1">Uncharacterized protein</fullName>
    </submittedName>
</protein>
<evidence type="ECO:0000313" key="2">
    <source>
        <dbReference type="Proteomes" id="UP001148786"/>
    </source>
</evidence>
<reference evidence="1" key="1">
    <citation type="submission" date="2022-07" db="EMBL/GenBank/DDBJ databases">
        <title>Genome Sequence of Agrocybe chaxingu.</title>
        <authorList>
            <person name="Buettner E."/>
        </authorList>
    </citation>
    <scope>NUCLEOTIDE SEQUENCE</scope>
    <source>
        <strain evidence="1">MP-N11</strain>
    </source>
</reference>
<keyword evidence="2" id="KW-1185">Reference proteome</keyword>